<accession>A0A075AI33</accession>
<dbReference type="GeneID" id="20316934"/>
<evidence type="ECO:0000313" key="3">
    <source>
        <dbReference type="Proteomes" id="UP000054324"/>
    </source>
</evidence>
<proteinExistence type="predicted"/>
<feature type="compositionally biased region" description="Polar residues" evidence="1">
    <location>
        <begin position="61"/>
        <end position="70"/>
    </location>
</feature>
<feature type="region of interest" description="Disordered" evidence="1">
    <location>
        <begin position="50"/>
        <end position="70"/>
    </location>
</feature>
<gene>
    <name evidence="2" type="ORF">T265_02746</name>
</gene>
<dbReference type="AlphaFoldDB" id="A0A075AI33"/>
<organism evidence="2 3">
    <name type="scientific">Opisthorchis viverrini</name>
    <name type="common">Southeast Asian liver fluke</name>
    <dbReference type="NCBI Taxonomy" id="6198"/>
    <lineage>
        <taxon>Eukaryota</taxon>
        <taxon>Metazoa</taxon>
        <taxon>Spiralia</taxon>
        <taxon>Lophotrochozoa</taxon>
        <taxon>Platyhelminthes</taxon>
        <taxon>Trematoda</taxon>
        <taxon>Digenea</taxon>
        <taxon>Opisthorchiida</taxon>
        <taxon>Opisthorchiata</taxon>
        <taxon>Opisthorchiidae</taxon>
        <taxon>Opisthorchis</taxon>
    </lineage>
</organism>
<sequence length="89" mass="9759">MAQNYSSLNYIRENNFVWTIMIILLAVHRETATGGHEGGDLETEYAALQPNSSGAAEVGNPGTSSNVPRNSPTRKLLIFIKSSYLDDFP</sequence>
<dbReference type="EMBL" id="KL596653">
    <property type="protein sequence ID" value="KER30934.1"/>
    <property type="molecule type" value="Genomic_DNA"/>
</dbReference>
<reference evidence="2 3" key="1">
    <citation type="submission" date="2013-11" db="EMBL/GenBank/DDBJ databases">
        <title>Opisthorchis viverrini - life in the bile duct.</title>
        <authorList>
            <person name="Young N.D."/>
            <person name="Nagarajan N."/>
            <person name="Lin S.J."/>
            <person name="Korhonen P.K."/>
            <person name="Jex A.R."/>
            <person name="Hall R.S."/>
            <person name="Safavi-Hemami H."/>
            <person name="Kaewkong W."/>
            <person name="Bertrand D."/>
            <person name="Gao S."/>
            <person name="Seet Q."/>
            <person name="Wongkham S."/>
            <person name="Teh B.T."/>
            <person name="Wongkham C."/>
            <person name="Intapan P.M."/>
            <person name="Maleewong W."/>
            <person name="Yang X."/>
            <person name="Hu M."/>
            <person name="Wang Z."/>
            <person name="Hofmann A."/>
            <person name="Sternberg P.W."/>
            <person name="Tan P."/>
            <person name="Wang J."/>
            <person name="Gasser R.B."/>
        </authorList>
    </citation>
    <scope>NUCLEOTIDE SEQUENCE [LARGE SCALE GENOMIC DNA]</scope>
</reference>
<dbReference type="CTD" id="20316934"/>
<evidence type="ECO:0000256" key="1">
    <source>
        <dbReference type="SAM" id="MobiDB-lite"/>
    </source>
</evidence>
<dbReference type="KEGG" id="ovi:T265_02746"/>
<name>A0A075AI33_OPIVI</name>
<protein>
    <submittedName>
        <fullName evidence="2">Uncharacterized protein</fullName>
    </submittedName>
</protein>
<evidence type="ECO:0000313" key="2">
    <source>
        <dbReference type="EMBL" id="KER30934.1"/>
    </source>
</evidence>
<dbReference type="Proteomes" id="UP000054324">
    <property type="component" value="Unassembled WGS sequence"/>
</dbReference>
<dbReference type="RefSeq" id="XP_009165325.1">
    <property type="nucleotide sequence ID" value="XM_009167061.1"/>
</dbReference>
<keyword evidence="3" id="KW-1185">Reference proteome</keyword>